<evidence type="ECO:0000313" key="1">
    <source>
        <dbReference type="EMBL" id="MEM5338545.1"/>
    </source>
</evidence>
<reference evidence="1 4" key="3">
    <citation type="submission" date="2024-01" db="EMBL/GenBank/DDBJ databases">
        <title>The diversity of rhizobia nodulating Mimosa spp. in eleven states of Brazil covering several biomes is determined by host plant, location, and edaphic factors.</title>
        <authorList>
            <person name="Rouws L."/>
            <person name="Barauna A."/>
            <person name="Beukes C."/>
            <person name="De Faria S.M."/>
            <person name="Gross E."/>
            <person name="Dos Reis Junior F.B."/>
            <person name="Simon M."/>
            <person name="Maluk M."/>
            <person name="Odee D.W."/>
            <person name="Kenicer G."/>
            <person name="Young J.P.W."/>
            <person name="Reis V.M."/>
            <person name="Zilli J."/>
            <person name="James E.K."/>
        </authorList>
    </citation>
    <scope>NUCLEOTIDE SEQUENCE [LARGE SCALE GENOMIC DNA]</scope>
    <source>
        <strain evidence="1 4">JPY530</strain>
    </source>
</reference>
<sequence>MFVWLRDDAAERRSACPRFRARDHKRPGDGWQPEIRLAQGSDFIIGATKTSGVDVRGGK</sequence>
<comment type="caution">
    <text evidence="2">The sequence shown here is derived from an EMBL/GenBank/DDBJ whole genome shotgun (WGS) entry which is preliminary data.</text>
</comment>
<evidence type="ECO:0000313" key="4">
    <source>
        <dbReference type="Proteomes" id="UP001481677"/>
    </source>
</evidence>
<dbReference type="RefSeq" id="WP_147238333.1">
    <property type="nucleotide sequence ID" value="NZ_JAZHFZ010000001.1"/>
</dbReference>
<evidence type="ECO:0000313" key="3">
    <source>
        <dbReference type="Proteomes" id="UP000321776"/>
    </source>
</evidence>
<dbReference type="Proteomes" id="UP001481677">
    <property type="component" value="Unassembled WGS sequence"/>
</dbReference>
<protein>
    <submittedName>
        <fullName evidence="2">Uncharacterized protein</fullName>
    </submittedName>
</protein>
<proteinExistence type="predicted"/>
<organism evidence="2 3">
    <name type="scientific">Paraburkholderia azotifigens</name>
    <dbReference type="NCBI Taxonomy" id="2057004"/>
    <lineage>
        <taxon>Bacteria</taxon>
        <taxon>Pseudomonadati</taxon>
        <taxon>Pseudomonadota</taxon>
        <taxon>Betaproteobacteria</taxon>
        <taxon>Burkholderiales</taxon>
        <taxon>Burkholderiaceae</taxon>
        <taxon>Paraburkholderia</taxon>
    </lineage>
</organism>
<gene>
    <name evidence="2" type="ORF">FRZ40_43000</name>
    <name evidence="1" type="ORF">V4C56_02770</name>
</gene>
<evidence type="ECO:0000313" key="2">
    <source>
        <dbReference type="EMBL" id="TXC80973.1"/>
    </source>
</evidence>
<dbReference type="Proteomes" id="UP000321776">
    <property type="component" value="Unassembled WGS sequence"/>
</dbReference>
<dbReference type="EMBL" id="JAZHGA010000001">
    <property type="protein sequence ID" value="MEM5338545.1"/>
    <property type="molecule type" value="Genomic_DNA"/>
</dbReference>
<dbReference type="AlphaFoldDB" id="A0A5C6V6W3"/>
<name>A0A5C6V6W3_9BURK</name>
<keyword evidence="4" id="KW-1185">Reference proteome</keyword>
<dbReference type="EMBL" id="VOQS01000005">
    <property type="protein sequence ID" value="TXC80973.1"/>
    <property type="molecule type" value="Genomic_DNA"/>
</dbReference>
<accession>A0A5C6V6W3</accession>
<reference evidence="2" key="2">
    <citation type="submission" date="2019-08" db="EMBL/GenBank/DDBJ databases">
        <authorList>
            <person name="Im W.-T."/>
        </authorList>
    </citation>
    <scope>NUCLEOTIDE SEQUENCE</scope>
    <source>
        <strain evidence="2">NF 2-5-3</strain>
    </source>
</reference>
<reference evidence="2 3" key="1">
    <citation type="journal article" date="2018" name="Int. J. Syst. Evol. Microbiol.">
        <title>Paraburkholderia azotifigens sp. nov., a nitrogen-fixing bacterium isolated from paddy soil.</title>
        <authorList>
            <person name="Choi G.M."/>
            <person name="Im W.T."/>
        </authorList>
    </citation>
    <scope>NUCLEOTIDE SEQUENCE [LARGE SCALE GENOMIC DNA]</scope>
    <source>
        <strain evidence="2 3">NF 2-5-3</strain>
    </source>
</reference>